<gene>
    <name evidence="1" type="ORF">OV079_39245</name>
</gene>
<dbReference type="EMBL" id="JAPNKE010000002">
    <property type="protein sequence ID" value="MCY1011498.1"/>
    <property type="molecule type" value="Genomic_DNA"/>
</dbReference>
<dbReference type="AlphaFoldDB" id="A0A9X3EWB8"/>
<protein>
    <submittedName>
        <fullName evidence="1">Uncharacterized protein</fullName>
    </submittedName>
</protein>
<proteinExistence type="predicted"/>
<accession>A0A9X3EWB8</accession>
<organism evidence="1 2">
    <name type="scientific">Nannocystis pusilla</name>
    <dbReference type="NCBI Taxonomy" id="889268"/>
    <lineage>
        <taxon>Bacteria</taxon>
        <taxon>Pseudomonadati</taxon>
        <taxon>Myxococcota</taxon>
        <taxon>Polyangia</taxon>
        <taxon>Nannocystales</taxon>
        <taxon>Nannocystaceae</taxon>
        <taxon>Nannocystis</taxon>
    </lineage>
</organism>
<keyword evidence="2" id="KW-1185">Reference proteome</keyword>
<dbReference type="Proteomes" id="UP001150924">
    <property type="component" value="Unassembled WGS sequence"/>
</dbReference>
<evidence type="ECO:0000313" key="2">
    <source>
        <dbReference type="Proteomes" id="UP001150924"/>
    </source>
</evidence>
<comment type="caution">
    <text evidence="1">The sequence shown here is derived from an EMBL/GenBank/DDBJ whole genome shotgun (WGS) entry which is preliminary data.</text>
</comment>
<evidence type="ECO:0000313" key="1">
    <source>
        <dbReference type="EMBL" id="MCY1011498.1"/>
    </source>
</evidence>
<sequence>MLTRPGQRLIAARFAPAELPLVLVPDREAELKRRVESDEAAGRIAGGALGLMRMFTAKIDASVDADLYVNLDNPAIVRLLEQRAGIDVTHPGVKLLRALVAFVAGASEAAANEAEGLHTALAEYGRAVCELLDTPRPAR</sequence>
<reference evidence="1" key="1">
    <citation type="submission" date="2022-11" db="EMBL/GenBank/DDBJ databases">
        <title>Minimal conservation of predation-associated metabolite biosynthetic gene clusters underscores biosynthetic potential of Myxococcota including descriptions for ten novel species: Archangium lansinium sp. nov., Myxococcus landrumus sp. nov., Nannocystis bai.</title>
        <authorList>
            <person name="Ahearne A."/>
            <person name="Stevens C."/>
            <person name="Phillips K."/>
        </authorList>
    </citation>
    <scope>NUCLEOTIDE SEQUENCE</scope>
    <source>
        <strain evidence="1">Na p29</strain>
    </source>
</reference>
<name>A0A9X3EWB8_9BACT</name>